<keyword evidence="6" id="KW-1185">Reference proteome</keyword>
<reference evidence="5 6" key="1">
    <citation type="submission" date="2020-08" db="EMBL/GenBank/DDBJ databases">
        <title>The Agave Microbiome: Exploring the role of microbial communities in plant adaptations to desert environments.</title>
        <authorList>
            <person name="Partida-Martinez L.P."/>
        </authorList>
    </citation>
    <scope>NUCLEOTIDE SEQUENCE [LARGE SCALE GENOMIC DNA]</scope>
    <source>
        <strain evidence="5 6">AT3.2</strain>
    </source>
</reference>
<name>A0A7X0CDZ3_9BURK</name>
<evidence type="ECO:0000256" key="1">
    <source>
        <dbReference type="ARBA" id="ARBA00004613"/>
    </source>
</evidence>
<feature type="compositionally biased region" description="Acidic residues" evidence="3">
    <location>
        <begin position="514"/>
        <end position="527"/>
    </location>
</feature>
<dbReference type="PANTHER" id="PTHR38340">
    <property type="entry name" value="S-LAYER PROTEIN"/>
    <property type="match status" value="1"/>
</dbReference>
<evidence type="ECO:0000259" key="4">
    <source>
        <dbReference type="Pfam" id="PF13946"/>
    </source>
</evidence>
<dbReference type="InterPro" id="IPR025282">
    <property type="entry name" value="DUF4214"/>
</dbReference>
<dbReference type="AlphaFoldDB" id="A0A7X0CDZ3"/>
<dbReference type="InterPro" id="IPR050557">
    <property type="entry name" value="RTX_toxin/Mannuronan_C5-epim"/>
</dbReference>
<dbReference type="EMBL" id="JACHBX010000002">
    <property type="protein sequence ID" value="MBB6133841.1"/>
    <property type="molecule type" value="Genomic_DNA"/>
</dbReference>
<dbReference type="Pfam" id="PF00353">
    <property type="entry name" value="HemolysinCabind"/>
    <property type="match status" value="11"/>
</dbReference>
<gene>
    <name evidence="5" type="ORF">HD842_001983</name>
</gene>
<comment type="caution">
    <text evidence="5">The sequence shown here is derived from an EMBL/GenBank/DDBJ whole genome shotgun (WGS) entry which is preliminary data.</text>
</comment>
<evidence type="ECO:0000256" key="3">
    <source>
        <dbReference type="SAM" id="MobiDB-lite"/>
    </source>
</evidence>
<evidence type="ECO:0000313" key="6">
    <source>
        <dbReference type="Proteomes" id="UP000540787"/>
    </source>
</evidence>
<comment type="subcellular location">
    <subcellularLocation>
        <location evidence="1">Secreted</location>
    </subcellularLocation>
</comment>
<feature type="compositionally biased region" description="Polar residues" evidence="3">
    <location>
        <begin position="18"/>
        <end position="27"/>
    </location>
</feature>
<proteinExistence type="predicted"/>
<feature type="compositionally biased region" description="Gly residues" evidence="3">
    <location>
        <begin position="840"/>
        <end position="853"/>
    </location>
</feature>
<dbReference type="PROSITE" id="PS00330">
    <property type="entry name" value="HEMOLYSIN_CALCIUM"/>
    <property type="match status" value="9"/>
</dbReference>
<protein>
    <submittedName>
        <fullName evidence="5">Ca2+-binding RTX toxin-like protein</fullName>
    </submittedName>
</protein>
<dbReference type="SUPFAM" id="SSF51120">
    <property type="entry name" value="beta-Roll"/>
    <property type="match status" value="6"/>
</dbReference>
<keyword evidence="2" id="KW-0964">Secreted</keyword>
<dbReference type="PANTHER" id="PTHR38340:SF1">
    <property type="entry name" value="S-LAYER PROTEIN"/>
    <property type="match status" value="1"/>
</dbReference>
<dbReference type="PRINTS" id="PR00313">
    <property type="entry name" value="CABNDNGRPT"/>
</dbReference>
<evidence type="ECO:0000256" key="2">
    <source>
        <dbReference type="ARBA" id="ARBA00022525"/>
    </source>
</evidence>
<feature type="region of interest" description="Disordered" evidence="3">
    <location>
        <begin position="821"/>
        <end position="863"/>
    </location>
</feature>
<dbReference type="Proteomes" id="UP000540787">
    <property type="component" value="Unassembled WGS sequence"/>
</dbReference>
<dbReference type="Gene3D" id="2.150.10.10">
    <property type="entry name" value="Serralysin-like metalloprotease, C-terminal"/>
    <property type="match status" value="8"/>
</dbReference>
<evidence type="ECO:0000313" key="5">
    <source>
        <dbReference type="EMBL" id="MBB6133841.1"/>
    </source>
</evidence>
<feature type="domain" description="DUF4214" evidence="4">
    <location>
        <begin position="987"/>
        <end position="1055"/>
    </location>
</feature>
<dbReference type="Pfam" id="PF13946">
    <property type="entry name" value="DUF4214"/>
    <property type="match status" value="1"/>
</dbReference>
<dbReference type="InterPro" id="IPR018511">
    <property type="entry name" value="Hemolysin-typ_Ca-bd_CS"/>
</dbReference>
<dbReference type="GO" id="GO:0005509">
    <property type="term" value="F:calcium ion binding"/>
    <property type="evidence" value="ECO:0007669"/>
    <property type="project" value="InterPro"/>
</dbReference>
<feature type="region of interest" description="Disordered" evidence="3">
    <location>
        <begin position="641"/>
        <end position="664"/>
    </location>
</feature>
<dbReference type="RefSeq" id="WP_229424700.1">
    <property type="nucleotide sequence ID" value="NZ_JACHBX010000002.1"/>
</dbReference>
<sequence>MINALLQSAGPGPVPVNLTGTEQNDTIHGSEQRDNIDGGEGNDTIYGYGGNDDLRGGGGNDRIEGGDGDDRIEDSLGANHFFGGNGNDTLTGSSGSTYAGGAGNDYIQISWFTNGVATVADGGAGNDTIAIDVSSFIAGTGSLAGGAGSDRFVLNHFGPLNFAQEIVITDFTTGAGGDQIDILRMFNFEPVGNPFDTGILRLVASGADTLLQKQSTGDPALYLTLVTLRGVTPGQVGAANFVNGFDPRGGTAGMLLTGTAGNDTLNGTGLDDKLLGLGGNDALFGGAGNDLLDGGDGDDTLHDGAGDNVLRGGAGKDRLESYSEGTNLLEGGIGNDYLFGGSGADTMLAGAGGDYLNLRGNGAPGRIITVDGGDGNDTLVFDETRNAVAIRASGGAGADLFEILATGTNLIITDFGSDDRIDLSRGLPYGLTDNPFGAAGYLNARQQGADVALYIDLDGIAGSTHAPELAAVLANVSLASLGSTQFVNGYHPNGSTQGSVQTGTAGNDVLVGDTQDDTIDGGDGDDQLDGRAGNDTLRGGAGDDTLDGNVGNDLLQGGAGKDQLSGGDGDDTLEGGDGNDDLRDAQGANILRGGEGDDRLRDDGLWVSGAGSLLDGGAGDDRIDVEGSAVRKIIGGAGNDEITLSHGSEPADAPSLQIDGGEGDDTMRFQYLDTSRRIDVTGGGGSDHYRFNEFNDPAAVITIRDFQTGAGGDMLDVFSFFYYRADNPFGMGGAARMVQYGSHVLLQIDADGAAGPKTFATQVVLENTTVSAFTSDNFHEGSHPDGSSRGQTVVGSLLDDRLSGGRLDDLLRGMTGNDTIDGGAGNDVLEGGDGNDFLHGGEGNDALRGGGGNDVLDGNQGNNRLYGDDGNDVLIGGAGDDLLHGGAGIDTVRYTAGRDNYTIAGSAATGTWTIHERVAGMNDNRDQLESVERLQFTNRTLALDLDGAAGQAYRIYRAAFDRAPDELGLGYWIAALDRGASLDAVAGGFADSREFRDMYGAAPSNAAVVTLLYRNVLDRAPDDGGFAFWLDVLDSGRDNVAGVLASFSESGENVAAVADLIGQGIAYQPWE</sequence>
<organism evidence="5 6">
    <name type="scientific">Massilia aurea</name>
    <dbReference type="NCBI Taxonomy" id="373040"/>
    <lineage>
        <taxon>Bacteria</taxon>
        <taxon>Pseudomonadati</taxon>
        <taxon>Pseudomonadota</taxon>
        <taxon>Betaproteobacteria</taxon>
        <taxon>Burkholderiales</taxon>
        <taxon>Oxalobacteraceae</taxon>
        <taxon>Telluria group</taxon>
        <taxon>Massilia</taxon>
    </lineage>
</organism>
<dbReference type="InterPro" id="IPR001343">
    <property type="entry name" value="Hemolysn_Ca-bd"/>
</dbReference>
<dbReference type="InterPro" id="IPR011049">
    <property type="entry name" value="Serralysin-like_metalloprot_C"/>
</dbReference>
<feature type="region of interest" description="Disordered" evidence="3">
    <location>
        <begin position="1"/>
        <end position="69"/>
    </location>
</feature>
<accession>A0A7X0CDZ3</accession>
<feature type="region of interest" description="Disordered" evidence="3">
    <location>
        <begin position="492"/>
        <end position="601"/>
    </location>
</feature>
<feature type="compositionally biased region" description="Acidic residues" evidence="3">
    <location>
        <begin position="568"/>
        <end position="579"/>
    </location>
</feature>
<feature type="compositionally biased region" description="Polar residues" evidence="3">
    <location>
        <begin position="492"/>
        <end position="505"/>
    </location>
</feature>
<dbReference type="GO" id="GO:0005576">
    <property type="term" value="C:extracellular region"/>
    <property type="evidence" value="ECO:0007669"/>
    <property type="project" value="UniProtKB-SubCell"/>
</dbReference>